<dbReference type="GO" id="GO:0016192">
    <property type="term" value="P:vesicle-mediated transport"/>
    <property type="evidence" value="ECO:0007669"/>
    <property type="project" value="InterPro"/>
</dbReference>
<feature type="transmembrane region" description="Helical" evidence="9">
    <location>
        <begin position="103"/>
        <end position="122"/>
    </location>
</feature>
<dbReference type="GO" id="GO:0005737">
    <property type="term" value="C:cytoplasm"/>
    <property type="evidence" value="ECO:0007669"/>
    <property type="project" value="UniProtKB-ARBA"/>
</dbReference>
<keyword evidence="3 9" id="KW-0813">Transport</keyword>
<dbReference type="InterPro" id="IPR011691">
    <property type="entry name" value="Vesicle_transpt_SFT2"/>
</dbReference>
<keyword evidence="6 9" id="KW-1133">Transmembrane helix</keyword>
<feature type="transmembrane region" description="Helical" evidence="9">
    <location>
        <begin position="42"/>
        <end position="63"/>
    </location>
</feature>
<evidence type="ECO:0000256" key="5">
    <source>
        <dbReference type="ARBA" id="ARBA00022927"/>
    </source>
</evidence>
<feature type="compositionally biased region" description="Basic and acidic residues" evidence="10">
    <location>
        <begin position="1"/>
        <end position="10"/>
    </location>
</feature>
<evidence type="ECO:0000313" key="12">
    <source>
        <dbReference type="WBParaSite" id="MBELARI_LOCUS21900"/>
    </source>
</evidence>
<evidence type="ECO:0000313" key="11">
    <source>
        <dbReference type="Proteomes" id="UP000887575"/>
    </source>
</evidence>
<dbReference type="AlphaFoldDB" id="A0AAF3F5N1"/>
<evidence type="ECO:0000256" key="1">
    <source>
        <dbReference type="ARBA" id="ARBA00003566"/>
    </source>
</evidence>
<comment type="function">
    <text evidence="1 9">May be involved in fusion of retrograde transport vesicles derived from an endocytic compartment with the Golgi complex.</text>
</comment>
<evidence type="ECO:0000256" key="7">
    <source>
        <dbReference type="ARBA" id="ARBA00023136"/>
    </source>
</evidence>
<name>A0AAF3F5N1_9BILA</name>
<evidence type="ECO:0000256" key="3">
    <source>
        <dbReference type="ARBA" id="ARBA00022448"/>
    </source>
</evidence>
<organism evidence="11 12">
    <name type="scientific">Mesorhabditis belari</name>
    <dbReference type="NCBI Taxonomy" id="2138241"/>
    <lineage>
        <taxon>Eukaryota</taxon>
        <taxon>Metazoa</taxon>
        <taxon>Ecdysozoa</taxon>
        <taxon>Nematoda</taxon>
        <taxon>Chromadorea</taxon>
        <taxon>Rhabditida</taxon>
        <taxon>Rhabditina</taxon>
        <taxon>Rhabditomorpha</taxon>
        <taxon>Rhabditoidea</taxon>
        <taxon>Rhabditidae</taxon>
        <taxon>Mesorhabditinae</taxon>
        <taxon>Mesorhabditis</taxon>
    </lineage>
</organism>
<evidence type="ECO:0000256" key="6">
    <source>
        <dbReference type="ARBA" id="ARBA00022989"/>
    </source>
</evidence>
<dbReference type="InterPro" id="IPR007305">
    <property type="entry name" value="Vesicle_transpt_Got1/SFT2"/>
</dbReference>
<accession>A0AAF3F5N1</accession>
<feature type="transmembrane region" description="Helical" evidence="9">
    <location>
        <begin position="128"/>
        <end position="145"/>
    </location>
</feature>
<sequence>MFDNFRRQPSEQENDAETPATDPAYNVQESSWGLSWDTRVQCFAGCFILSCVSSLCASALLVIGRFTGFCVLTSVGSLLSLGGTCFLSGPIKQCKSMFAANRWVASLAYIGFILAALISGMVLNNAPLAIIFTVLQYLAMAYYSLTYIPFARRWIDHVLCSCLG</sequence>
<feature type="transmembrane region" description="Helical" evidence="9">
    <location>
        <begin position="69"/>
        <end position="91"/>
    </location>
</feature>
<reference evidence="12" key="1">
    <citation type="submission" date="2024-02" db="UniProtKB">
        <authorList>
            <consortium name="WormBaseParasite"/>
        </authorList>
    </citation>
    <scope>IDENTIFICATION</scope>
</reference>
<dbReference type="PANTHER" id="PTHR23137:SF6">
    <property type="entry name" value="VESICLE TRANSPORT PROTEIN"/>
    <property type="match status" value="1"/>
</dbReference>
<dbReference type="Pfam" id="PF04178">
    <property type="entry name" value="Got1"/>
    <property type="match status" value="1"/>
</dbReference>
<evidence type="ECO:0000256" key="10">
    <source>
        <dbReference type="SAM" id="MobiDB-lite"/>
    </source>
</evidence>
<keyword evidence="5 9" id="KW-0653">Protein transport</keyword>
<dbReference type="WBParaSite" id="MBELARI_LOCUS21900">
    <property type="protein sequence ID" value="MBELARI_LOCUS21900"/>
    <property type="gene ID" value="MBELARI_LOCUS21900"/>
</dbReference>
<dbReference type="GO" id="GO:0012505">
    <property type="term" value="C:endomembrane system"/>
    <property type="evidence" value="ECO:0007669"/>
    <property type="project" value="UniProtKB-ARBA"/>
</dbReference>
<keyword evidence="7 9" id="KW-0472">Membrane</keyword>
<dbReference type="GO" id="GO:0015031">
    <property type="term" value="P:protein transport"/>
    <property type="evidence" value="ECO:0007669"/>
    <property type="project" value="UniProtKB-KW"/>
</dbReference>
<feature type="region of interest" description="Disordered" evidence="10">
    <location>
        <begin position="1"/>
        <end position="24"/>
    </location>
</feature>
<comment type="subcellular location">
    <subcellularLocation>
        <location evidence="2 9">Membrane</location>
        <topology evidence="2 9">Multi-pass membrane protein</topology>
    </subcellularLocation>
</comment>
<dbReference type="GO" id="GO:0016020">
    <property type="term" value="C:membrane"/>
    <property type="evidence" value="ECO:0007669"/>
    <property type="project" value="UniProtKB-SubCell"/>
</dbReference>
<protein>
    <recommendedName>
        <fullName evidence="9">Vesicle transport protein</fullName>
    </recommendedName>
</protein>
<evidence type="ECO:0000256" key="4">
    <source>
        <dbReference type="ARBA" id="ARBA00022692"/>
    </source>
</evidence>
<comment type="similarity">
    <text evidence="8 9">Belongs to the SFT2 family.</text>
</comment>
<dbReference type="PANTHER" id="PTHR23137">
    <property type="entry name" value="VESICLE TRANSPORT PROTEIN-RELATED"/>
    <property type="match status" value="1"/>
</dbReference>
<keyword evidence="4 9" id="KW-0812">Transmembrane</keyword>
<proteinExistence type="inferred from homology"/>
<evidence type="ECO:0000256" key="9">
    <source>
        <dbReference type="RuleBase" id="RU363111"/>
    </source>
</evidence>
<evidence type="ECO:0000256" key="2">
    <source>
        <dbReference type="ARBA" id="ARBA00004141"/>
    </source>
</evidence>
<keyword evidence="11" id="KW-1185">Reference proteome</keyword>
<evidence type="ECO:0000256" key="8">
    <source>
        <dbReference type="ARBA" id="ARBA00025800"/>
    </source>
</evidence>
<dbReference type="Proteomes" id="UP000887575">
    <property type="component" value="Unassembled WGS sequence"/>
</dbReference>